<name>A0AB40BMF2_DIOCR</name>
<dbReference type="AlphaFoldDB" id="A0AB40BMF2"/>
<dbReference type="GO" id="GO:0003676">
    <property type="term" value="F:nucleic acid binding"/>
    <property type="evidence" value="ECO:0007669"/>
    <property type="project" value="InterPro"/>
</dbReference>
<evidence type="ECO:0000256" key="2">
    <source>
        <dbReference type="ARBA" id="ARBA00023242"/>
    </source>
</evidence>
<feature type="region of interest" description="Disordered" evidence="3">
    <location>
        <begin position="200"/>
        <end position="220"/>
    </location>
</feature>
<reference evidence="6" key="2">
    <citation type="submission" date="2025-08" db="UniProtKB">
        <authorList>
            <consortium name="RefSeq"/>
        </authorList>
    </citation>
    <scope>IDENTIFICATION</scope>
</reference>
<feature type="compositionally biased region" description="Basic and acidic residues" evidence="3">
    <location>
        <begin position="208"/>
        <end position="220"/>
    </location>
</feature>
<dbReference type="PANTHER" id="PTHR23149">
    <property type="entry name" value="G PATCH DOMAIN CONTAINING PROTEIN"/>
    <property type="match status" value="1"/>
</dbReference>
<accession>A0AB40BMF2</accession>
<keyword evidence="5" id="KW-1185">Reference proteome</keyword>
<dbReference type="InterPro" id="IPR000467">
    <property type="entry name" value="G_patch_dom"/>
</dbReference>
<dbReference type="SMART" id="SM00443">
    <property type="entry name" value="G_patch"/>
    <property type="match status" value="1"/>
</dbReference>
<evidence type="ECO:0000313" key="5">
    <source>
        <dbReference type="Proteomes" id="UP001515500"/>
    </source>
</evidence>
<evidence type="ECO:0000313" key="6">
    <source>
        <dbReference type="RefSeq" id="XP_039128466.1"/>
    </source>
</evidence>
<feature type="domain" description="G-patch" evidence="4">
    <location>
        <begin position="15"/>
        <end position="61"/>
    </location>
</feature>
<dbReference type="PANTHER" id="PTHR23149:SF9">
    <property type="entry name" value="G PATCH DOMAIN-CONTAINING PROTEIN 4"/>
    <property type="match status" value="1"/>
</dbReference>
<feature type="region of interest" description="Disordered" evidence="3">
    <location>
        <begin position="243"/>
        <end position="295"/>
    </location>
</feature>
<dbReference type="InterPro" id="IPR058719">
    <property type="entry name" value="WHD_LYAR"/>
</dbReference>
<dbReference type="GeneID" id="120264707"/>
<gene>
    <name evidence="6" type="primary">LOC120264707</name>
</gene>
<dbReference type="PROSITE" id="PS50174">
    <property type="entry name" value="G_PATCH"/>
    <property type="match status" value="1"/>
</dbReference>
<comment type="subcellular location">
    <subcellularLocation>
        <location evidence="1">Nucleus</location>
    </subcellularLocation>
</comment>
<dbReference type="Proteomes" id="UP001515500">
    <property type="component" value="Chromosome 1"/>
</dbReference>
<dbReference type="Pfam" id="PF25879">
    <property type="entry name" value="WHD_LYAR"/>
    <property type="match status" value="1"/>
</dbReference>
<proteinExistence type="predicted"/>
<evidence type="ECO:0000256" key="1">
    <source>
        <dbReference type="ARBA" id="ARBA00004123"/>
    </source>
</evidence>
<dbReference type="GO" id="GO:0005730">
    <property type="term" value="C:nucleolus"/>
    <property type="evidence" value="ECO:0007669"/>
    <property type="project" value="TreeGrafter"/>
</dbReference>
<evidence type="ECO:0000259" key="4">
    <source>
        <dbReference type="PROSITE" id="PS50174"/>
    </source>
</evidence>
<protein>
    <submittedName>
        <fullName evidence="6">G patch domain-containing protein 4</fullName>
    </submittedName>
</protein>
<sequence>MASPEAPQCYAGVARQSAAFRLMKQMGWEEGEGLGKEKQGIRGHVRVKNKQDTKGIGVDNPANNWVLDTSQFDNILKRLKVQVADPDEKEFVETENVKEDPEIIAVNDSSAAKVTRPQGRYKRREIGKSVNSYSAKDLQGILGNKVEEDLQSECDADDETTSIEISDAHACHEDGIKDNEASDLWWCKYGFVSGGFLGVQSRKKKSNKPKESEGLAFDKRGAFDEDDQERLYKLVQDKATTGKQGLGISTQPKKIAGSHWKGKKTSFDDSDGEQSEISTDSGGSLKRKRNESSVVEVNVETKPKLKRLCKHLLLQVPTQSLRLKQLKVLIDEHSSSVFSGFSSKRDSLSYLKQKLEGSKNFNVEGKRVSLCKKKA</sequence>
<dbReference type="InterPro" id="IPR050656">
    <property type="entry name" value="PINX1"/>
</dbReference>
<feature type="compositionally biased region" description="Polar residues" evidence="3">
    <location>
        <begin position="243"/>
        <end position="252"/>
    </location>
</feature>
<evidence type="ECO:0000256" key="3">
    <source>
        <dbReference type="SAM" id="MobiDB-lite"/>
    </source>
</evidence>
<dbReference type="RefSeq" id="XP_039128466.1">
    <property type="nucleotide sequence ID" value="XM_039272532.1"/>
</dbReference>
<organism evidence="5 6">
    <name type="scientific">Dioscorea cayennensis subsp. rotundata</name>
    <name type="common">White Guinea yam</name>
    <name type="synonym">Dioscorea rotundata</name>
    <dbReference type="NCBI Taxonomy" id="55577"/>
    <lineage>
        <taxon>Eukaryota</taxon>
        <taxon>Viridiplantae</taxon>
        <taxon>Streptophyta</taxon>
        <taxon>Embryophyta</taxon>
        <taxon>Tracheophyta</taxon>
        <taxon>Spermatophyta</taxon>
        <taxon>Magnoliopsida</taxon>
        <taxon>Liliopsida</taxon>
        <taxon>Dioscoreales</taxon>
        <taxon>Dioscoreaceae</taxon>
        <taxon>Dioscorea</taxon>
    </lineage>
</organism>
<reference evidence="5" key="1">
    <citation type="submission" date="2025-05" db="UniProtKB">
        <authorList>
            <consortium name="RefSeq"/>
        </authorList>
    </citation>
    <scope>NUCLEOTIDE SEQUENCE [LARGE SCALE GENOMIC DNA]</scope>
</reference>
<dbReference type="Pfam" id="PF01585">
    <property type="entry name" value="G-patch"/>
    <property type="match status" value="1"/>
</dbReference>
<keyword evidence="2" id="KW-0539">Nucleus</keyword>